<evidence type="ECO:0000313" key="4">
    <source>
        <dbReference type="Proteomes" id="UP000807469"/>
    </source>
</evidence>
<evidence type="ECO:0000256" key="1">
    <source>
        <dbReference type="SAM" id="MobiDB-lite"/>
    </source>
</evidence>
<proteinExistence type="predicted"/>
<feature type="compositionally biased region" description="Basic and acidic residues" evidence="1">
    <location>
        <begin position="171"/>
        <end position="189"/>
    </location>
</feature>
<keyword evidence="4" id="KW-1185">Reference proteome</keyword>
<protein>
    <submittedName>
        <fullName evidence="3">Uncharacterized protein</fullName>
    </submittedName>
</protein>
<dbReference type="EMBL" id="MU155230">
    <property type="protein sequence ID" value="KAF9478648.1"/>
    <property type="molecule type" value="Genomic_DNA"/>
</dbReference>
<name>A0A9P5Z0W1_9AGAR</name>
<dbReference type="AlphaFoldDB" id="A0A9P5Z0W1"/>
<dbReference type="Proteomes" id="UP000807469">
    <property type="component" value="Unassembled WGS sequence"/>
</dbReference>
<sequence length="260" mass="27538">MYPLPQHTAHRPTHLAPPNEHTDTANEGIGEQEEQGKTQESGRSPSGAAATLHLTPSPPGCTPSPLMASAAAIIACHVPTAAMSLLPASLPAALPSTSTATTTTTHHLLAAPLAPTLATICSHDVAGTTTASSTDDKHRANDEHSMLVVGSVFIIGLVFIIAAARRRHKASKYDNDSKRGKQVTRDKQDPVCTGNKTACTTCISKRSSSKYDNDACGGEAHNVYSYDMQWQVARARLVLEGLVQSSFLPPRGIDRDLDQS</sequence>
<feature type="region of interest" description="Disordered" evidence="1">
    <location>
        <begin position="1"/>
        <end position="60"/>
    </location>
</feature>
<keyword evidence="2" id="KW-1133">Transmembrane helix</keyword>
<accession>A0A9P5Z0W1</accession>
<organism evidence="3 4">
    <name type="scientific">Pholiota conissans</name>
    <dbReference type="NCBI Taxonomy" id="109636"/>
    <lineage>
        <taxon>Eukaryota</taxon>
        <taxon>Fungi</taxon>
        <taxon>Dikarya</taxon>
        <taxon>Basidiomycota</taxon>
        <taxon>Agaricomycotina</taxon>
        <taxon>Agaricomycetes</taxon>
        <taxon>Agaricomycetidae</taxon>
        <taxon>Agaricales</taxon>
        <taxon>Agaricineae</taxon>
        <taxon>Strophariaceae</taxon>
        <taxon>Pholiota</taxon>
    </lineage>
</organism>
<reference evidence="3" key="1">
    <citation type="submission" date="2020-11" db="EMBL/GenBank/DDBJ databases">
        <authorList>
            <consortium name="DOE Joint Genome Institute"/>
            <person name="Ahrendt S."/>
            <person name="Riley R."/>
            <person name="Andreopoulos W."/>
            <person name="Labutti K."/>
            <person name="Pangilinan J."/>
            <person name="Ruiz-Duenas F.J."/>
            <person name="Barrasa J.M."/>
            <person name="Sanchez-Garcia M."/>
            <person name="Camarero S."/>
            <person name="Miyauchi S."/>
            <person name="Serrano A."/>
            <person name="Linde D."/>
            <person name="Babiker R."/>
            <person name="Drula E."/>
            <person name="Ayuso-Fernandez I."/>
            <person name="Pacheco R."/>
            <person name="Padilla G."/>
            <person name="Ferreira P."/>
            <person name="Barriuso J."/>
            <person name="Kellner H."/>
            <person name="Castanera R."/>
            <person name="Alfaro M."/>
            <person name="Ramirez L."/>
            <person name="Pisabarro A.G."/>
            <person name="Kuo A."/>
            <person name="Tritt A."/>
            <person name="Lipzen A."/>
            <person name="He G."/>
            <person name="Yan M."/>
            <person name="Ng V."/>
            <person name="Cullen D."/>
            <person name="Martin F."/>
            <person name="Rosso M.-N."/>
            <person name="Henrissat B."/>
            <person name="Hibbett D."/>
            <person name="Martinez A.T."/>
            <person name="Grigoriev I.V."/>
        </authorList>
    </citation>
    <scope>NUCLEOTIDE SEQUENCE</scope>
    <source>
        <strain evidence="3">CIRM-BRFM 674</strain>
    </source>
</reference>
<keyword evidence="2" id="KW-0812">Transmembrane</keyword>
<evidence type="ECO:0000256" key="2">
    <source>
        <dbReference type="SAM" id="Phobius"/>
    </source>
</evidence>
<feature type="transmembrane region" description="Helical" evidence="2">
    <location>
        <begin position="146"/>
        <end position="164"/>
    </location>
</feature>
<evidence type="ECO:0000313" key="3">
    <source>
        <dbReference type="EMBL" id="KAF9478648.1"/>
    </source>
</evidence>
<feature type="region of interest" description="Disordered" evidence="1">
    <location>
        <begin position="171"/>
        <end position="192"/>
    </location>
</feature>
<comment type="caution">
    <text evidence="3">The sequence shown here is derived from an EMBL/GenBank/DDBJ whole genome shotgun (WGS) entry which is preliminary data.</text>
</comment>
<gene>
    <name evidence="3" type="ORF">BDN70DRAFT_895595</name>
</gene>
<keyword evidence="2" id="KW-0472">Membrane</keyword>